<dbReference type="RefSeq" id="WP_380828604.1">
    <property type="nucleotide sequence ID" value="NZ_JBHTCG010000014.1"/>
</dbReference>
<dbReference type="Pfam" id="PF11706">
    <property type="entry name" value="zf-CGNR"/>
    <property type="match status" value="1"/>
</dbReference>
<dbReference type="InterPro" id="IPR010852">
    <property type="entry name" value="ABATE"/>
</dbReference>
<accession>A0ABW2P527</accession>
<comment type="caution">
    <text evidence="2">The sequence shown here is derived from an EMBL/GenBank/DDBJ whole genome shotgun (WGS) entry which is preliminary data.</text>
</comment>
<dbReference type="InterPro" id="IPR023286">
    <property type="entry name" value="ABATE_dom_sf"/>
</dbReference>
<organism evidence="2 3">
    <name type="scientific">Sphaerisporangium rhizosphaerae</name>
    <dbReference type="NCBI Taxonomy" id="2269375"/>
    <lineage>
        <taxon>Bacteria</taxon>
        <taxon>Bacillati</taxon>
        <taxon>Actinomycetota</taxon>
        <taxon>Actinomycetes</taxon>
        <taxon>Streptosporangiales</taxon>
        <taxon>Streptosporangiaceae</taxon>
        <taxon>Sphaerisporangium</taxon>
    </lineage>
</organism>
<dbReference type="PANTHER" id="PTHR35525">
    <property type="entry name" value="BLL6575 PROTEIN"/>
    <property type="match status" value="1"/>
</dbReference>
<sequence>MERLTAVELVNTIRHHGNGGVTDELATLAGLARWIREREELPSSITGAAQAIADEDLRGEVVELRRAVRALFARAVSPGPASPADAGRLLPGDQALAHLNAVAAREPIAPQLHWPAAGPPGSRPLSAETDPRVRLLAALARAAIDLLSGPARERLRACTAPRCVLYFVKGHGRQEWCKPSCGNRARAARHYQRHHTPGTTPAAAPRA</sequence>
<reference evidence="3" key="1">
    <citation type="journal article" date="2019" name="Int. J. Syst. Evol. Microbiol.">
        <title>The Global Catalogue of Microorganisms (GCM) 10K type strain sequencing project: providing services to taxonomists for standard genome sequencing and annotation.</title>
        <authorList>
            <consortium name="The Broad Institute Genomics Platform"/>
            <consortium name="The Broad Institute Genome Sequencing Center for Infectious Disease"/>
            <person name="Wu L."/>
            <person name="Ma J."/>
        </authorList>
    </citation>
    <scope>NUCLEOTIDE SEQUENCE [LARGE SCALE GENOMIC DNA]</scope>
    <source>
        <strain evidence="3">CECT 7649</strain>
    </source>
</reference>
<dbReference type="Gene3D" id="1.10.3300.10">
    <property type="entry name" value="Jann2411-like domain"/>
    <property type="match status" value="1"/>
</dbReference>
<feature type="domain" description="Zinc finger CGNR" evidence="1">
    <location>
        <begin position="154"/>
        <end position="194"/>
    </location>
</feature>
<dbReference type="EMBL" id="JBHTCG010000014">
    <property type="protein sequence ID" value="MFC7384761.1"/>
    <property type="molecule type" value="Genomic_DNA"/>
</dbReference>
<protein>
    <submittedName>
        <fullName evidence="2">CGNR zinc finger domain-containing protein</fullName>
    </submittedName>
</protein>
<dbReference type="PANTHER" id="PTHR35525:SF3">
    <property type="entry name" value="BLL6575 PROTEIN"/>
    <property type="match status" value="1"/>
</dbReference>
<dbReference type="Pfam" id="PF07336">
    <property type="entry name" value="ABATE"/>
    <property type="match status" value="1"/>
</dbReference>
<evidence type="ECO:0000259" key="1">
    <source>
        <dbReference type="Pfam" id="PF11706"/>
    </source>
</evidence>
<name>A0ABW2P527_9ACTN</name>
<dbReference type="InterPro" id="IPR021005">
    <property type="entry name" value="Znf_CGNR"/>
</dbReference>
<keyword evidence="3" id="KW-1185">Reference proteome</keyword>
<dbReference type="Proteomes" id="UP001596496">
    <property type="component" value="Unassembled WGS sequence"/>
</dbReference>
<evidence type="ECO:0000313" key="2">
    <source>
        <dbReference type="EMBL" id="MFC7384761.1"/>
    </source>
</evidence>
<proteinExistence type="predicted"/>
<gene>
    <name evidence="2" type="ORF">ACFQSB_21290</name>
</gene>
<evidence type="ECO:0000313" key="3">
    <source>
        <dbReference type="Proteomes" id="UP001596496"/>
    </source>
</evidence>
<dbReference type="SUPFAM" id="SSF160904">
    <property type="entry name" value="Jann2411-like"/>
    <property type="match status" value="1"/>
</dbReference>